<evidence type="ECO:0008006" key="3">
    <source>
        <dbReference type="Google" id="ProtNLM"/>
    </source>
</evidence>
<dbReference type="EMBL" id="AODQ01000185">
    <property type="protein sequence ID" value="EMR00805.1"/>
    <property type="molecule type" value="Genomic_DNA"/>
</dbReference>
<gene>
    <name evidence="1" type="ORF">ADICEAN_04078</name>
</gene>
<organism evidence="1 2">
    <name type="scientific">Cesiribacter andamanensis AMV16</name>
    <dbReference type="NCBI Taxonomy" id="1279009"/>
    <lineage>
        <taxon>Bacteria</taxon>
        <taxon>Pseudomonadati</taxon>
        <taxon>Bacteroidota</taxon>
        <taxon>Cytophagia</taxon>
        <taxon>Cytophagales</taxon>
        <taxon>Cesiribacteraceae</taxon>
        <taxon>Cesiribacter</taxon>
    </lineage>
</organism>
<keyword evidence="2" id="KW-1185">Reference proteome</keyword>
<sequence length="151" mass="16591">MEKKKVNLGLSIAGIVELGFYVNEEVSLPEGKEAGLNITLSVEPQLAEEMVRFTVEAGFNLPDEPARFLAGGKVRTDYKVENLKSLAVKQGEEERLELPDQIAITMLSIAISHLRALLARSVCGTRHSHLILPIVNPAELFQQVKAKATNE</sequence>
<dbReference type="AlphaFoldDB" id="M7NG74"/>
<evidence type="ECO:0000313" key="2">
    <source>
        <dbReference type="Proteomes" id="UP000011910"/>
    </source>
</evidence>
<comment type="caution">
    <text evidence="1">The sequence shown here is derived from an EMBL/GenBank/DDBJ whole genome shotgun (WGS) entry which is preliminary data.</text>
</comment>
<accession>M7NG74</accession>
<protein>
    <recommendedName>
        <fullName evidence="3">Preprotein translocase subunit SecB</fullName>
    </recommendedName>
</protein>
<reference evidence="1 2" key="1">
    <citation type="journal article" date="2013" name="Genome Announc.">
        <title>Draft Genome Sequence of Cesiribacter andamanensis Strain AMV16T, Isolated from a Soil Sample from a Mud Volcano in the Andaman Islands, India.</title>
        <authorList>
            <person name="Shivaji S."/>
            <person name="Ara S."/>
            <person name="Begum Z."/>
            <person name="Srinivas T.N."/>
            <person name="Singh A."/>
            <person name="Kumar Pinnaka A."/>
        </authorList>
    </citation>
    <scope>NUCLEOTIDE SEQUENCE [LARGE SCALE GENOMIC DNA]</scope>
    <source>
        <strain evidence="1 2">AMV16</strain>
    </source>
</reference>
<dbReference type="RefSeq" id="WP_009197453.1">
    <property type="nucleotide sequence ID" value="NZ_AODQ01000185.1"/>
</dbReference>
<name>M7NG74_9BACT</name>
<dbReference type="STRING" id="1279009.ADICEAN_04078"/>
<dbReference type="Proteomes" id="UP000011910">
    <property type="component" value="Unassembled WGS sequence"/>
</dbReference>
<evidence type="ECO:0000313" key="1">
    <source>
        <dbReference type="EMBL" id="EMR00805.1"/>
    </source>
</evidence>
<proteinExistence type="predicted"/>